<dbReference type="InterPro" id="IPR049492">
    <property type="entry name" value="BD-FAE-like_dom"/>
</dbReference>
<dbReference type="SUPFAM" id="SSF53474">
    <property type="entry name" value="alpha/beta-Hydrolases"/>
    <property type="match status" value="1"/>
</dbReference>
<name>A0A2X1SQ53_KLEPN</name>
<protein>
    <submittedName>
        <fullName evidence="2">Esterase/lipase</fullName>
    </submittedName>
</protein>
<proteinExistence type="predicted"/>
<feature type="domain" description="BD-FAE-like" evidence="1">
    <location>
        <begin position="1"/>
        <end position="118"/>
    </location>
</feature>
<dbReference type="InterPro" id="IPR029058">
    <property type="entry name" value="AB_hydrolase_fold"/>
</dbReference>
<dbReference type="Proteomes" id="UP000251123">
    <property type="component" value="Unassembled WGS sequence"/>
</dbReference>
<accession>A0A2X1SQ53</accession>
<gene>
    <name evidence="2" type="ORF">NCTC9601_02943</name>
</gene>
<evidence type="ECO:0000313" key="2">
    <source>
        <dbReference type="EMBL" id="SPX55761.1"/>
    </source>
</evidence>
<dbReference type="AlphaFoldDB" id="A0A2X1SQ53"/>
<dbReference type="Pfam" id="PF20434">
    <property type="entry name" value="BD-FAE"/>
    <property type="match status" value="1"/>
</dbReference>
<dbReference type="Gene3D" id="3.40.50.1820">
    <property type="entry name" value="alpha/beta hydrolase"/>
    <property type="match status" value="1"/>
</dbReference>
<sequence length="170" mass="18536">MVGTTSGHKEFDQGEYSNQSSDVQAVVDLYGLSDLTKVGADFSADIQKAHQSPAIPEAMLVNGIPWQGGGAISAYPEKAKRANPITWISNKTPPFLLMNGDADNVVSPSQSTLLHEALVAKKIPSTHYVVKGADHAGLMWYQPEVSKIIINFLDQNLKDKHHNTLQEQVK</sequence>
<evidence type="ECO:0000313" key="3">
    <source>
        <dbReference type="Proteomes" id="UP000251123"/>
    </source>
</evidence>
<dbReference type="EMBL" id="UASN01000020">
    <property type="protein sequence ID" value="SPX55761.1"/>
    <property type="molecule type" value="Genomic_DNA"/>
</dbReference>
<reference evidence="2 3" key="1">
    <citation type="submission" date="2018-06" db="EMBL/GenBank/DDBJ databases">
        <authorList>
            <consortium name="Pathogen Informatics"/>
            <person name="Doyle S."/>
        </authorList>
    </citation>
    <scope>NUCLEOTIDE SEQUENCE [LARGE SCALE GENOMIC DNA]</scope>
    <source>
        <strain evidence="2 3">NCTC9601</strain>
    </source>
</reference>
<evidence type="ECO:0000259" key="1">
    <source>
        <dbReference type="Pfam" id="PF20434"/>
    </source>
</evidence>
<organism evidence="2 3">
    <name type="scientific">Klebsiella pneumoniae</name>
    <dbReference type="NCBI Taxonomy" id="573"/>
    <lineage>
        <taxon>Bacteria</taxon>
        <taxon>Pseudomonadati</taxon>
        <taxon>Pseudomonadota</taxon>
        <taxon>Gammaproteobacteria</taxon>
        <taxon>Enterobacterales</taxon>
        <taxon>Enterobacteriaceae</taxon>
        <taxon>Klebsiella/Raoultella group</taxon>
        <taxon>Klebsiella</taxon>
        <taxon>Klebsiella pneumoniae complex</taxon>
    </lineage>
</organism>